<organism evidence="3 4">
    <name type="scientific">Azospirillum brasilense</name>
    <dbReference type="NCBI Taxonomy" id="192"/>
    <lineage>
        <taxon>Bacteria</taxon>
        <taxon>Pseudomonadati</taxon>
        <taxon>Pseudomonadota</taxon>
        <taxon>Alphaproteobacteria</taxon>
        <taxon>Rhodospirillales</taxon>
        <taxon>Azospirillaceae</taxon>
        <taxon>Azospirillum</taxon>
    </lineage>
</organism>
<keyword evidence="2" id="KW-0472">Membrane</keyword>
<sequence>MTPETPSSIASDSEDLFDREVRPLLQRLKRRRARTRAALILLVFVALTGWTLLVLMKLPFLMRASYAGWKLHAAIALAIITVPFVVFRHHRKRIIISLVLAICRHADLIHASGSCLKQHQLRQLFSDLKPRSAHAKDGFAGIRQGLNFWFNEVDLYAFAGFLTGTVRIFHGWLLCIDLPQPGVPPLSCTLTLGARGTEPVLTPIHGDLAEAKHRFPPELRTLAARLASLAGARQARLAIDGQRFILAIDTGRDLFEGITELEKRMTPALFARSLEELDTLTRVVDELSAALQAQIAAPSPQPGASLGAAEPASALNVP</sequence>
<gene>
    <name evidence="3" type="ORF">D3869_05550</name>
</gene>
<feature type="transmembrane region" description="Helical" evidence="2">
    <location>
        <begin position="68"/>
        <end position="87"/>
    </location>
</feature>
<evidence type="ECO:0000256" key="2">
    <source>
        <dbReference type="SAM" id="Phobius"/>
    </source>
</evidence>
<feature type="transmembrane region" description="Helical" evidence="2">
    <location>
        <begin position="37"/>
        <end position="56"/>
    </location>
</feature>
<accession>A0A4D8QV78</accession>
<keyword evidence="2" id="KW-1133">Transmembrane helix</keyword>
<dbReference type="EMBL" id="CP032345">
    <property type="protein sequence ID" value="QCO14728.1"/>
    <property type="molecule type" value="Genomic_DNA"/>
</dbReference>
<proteinExistence type="predicted"/>
<evidence type="ECO:0000256" key="1">
    <source>
        <dbReference type="SAM" id="MobiDB-lite"/>
    </source>
</evidence>
<keyword evidence="2" id="KW-0812">Transmembrane</keyword>
<evidence type="ECO:0000313" key="4">
    <source>
        <dbReference type="Proteomes" id="UP000298693"/>
    </source>
</evidence>
<evidence type="ECO:0008006" key="5">
    <source>
        <dbReference type="Google" id="ProtNLM"/>
    </source>
</evidence>
<name>A0A4D8QV78_AZOBR</name>
<dbReference type="RefSeq" id="WP_137139254.1">
    <property type="nucleotide sequence ID" value="NZ_CP032345.1"/>
</dbReference>
<dbReference type="AlphaFoldDB" id="A0A4D8QV78"/>
<feature type="region of interest" description="Disordered" evidence="1">
    <location>
        <begin position="298"/>
        <end position="318"/>
    </location>
</feature>
<evidence type="ECO:0000313" key="3">
    <source>
        <dbReference type="EMBL" id="QCO14728.1"/>
    </source>
</evidence>
<protein>
    <recommendedName>
        <fullName evidence="5">DUF3137 domain-containing protein</fullName>
    </recommendedName>
</protein>
<dbReference type="Proteomes" id="UP000298693">
    <property type="component" value="Chromosome"/>
</dbReference>
<reference evidence="3 4" key="1">
    <citation type="submission" date="2018-09" db="EMBL/GenBank/DDBJ databases">
        <title>Whole genome based analysis of evolution and adaptive divergence in Indian and Brazilian strains of Azospirillum brasilense.</title>
        <authorList>
            <person name="Singh C."/>
            <person name="Tripathi A.K."/>
        </authorList>
    </citation>
    <scope>NUCLEOTIDE SEQUENCE [LARGE SCALE GENOMIC DNA]</scope>
    <source>
        <strain evidence="3 4">MTCC4039</strain>
    </source>
</reference>